<keyword evidence="3" id="KW-1185">Reference proteome</keyword>
<comment type="caution">
    <text evidence="2">The sequence shown here is derived from an EMBL/GenBank/DDBJ whole genome shotgun (WGS) entry which is preliminary data.</text>
</comment>
<feature type="compositionally biased region" description="Basic and acidic residues" evidence="1">
    <location>
        <begin position="399"/>
        <end position="409"/>
    </location>
</feature>
<dbReference type="AlphaFoldDB" id="A0A830HVY4"/>
<dbReference type="SUPFAM" id="SSF48452">
    <property type="entry name" value="TPR-like"/>
    <property type="match status" value="1"/>
</dbReference>
<reference evidence="2" key="1">
    <citation type="submission" date="2020-10" db="EMBL/GenBank/DDBJ databases">
        <title>Unveiling of a novel bifunctional photoreceptor, Dualchrome1, isolated from a cosmopolitan green alga.</title>
        <authorList>
            <person name="Suzuki S."/>
            <person name="Kawachi M."/>
        </authorList>
    </citation>
    <scope>NUCLEOTIDE SEQUENCE</scope>
    <source>
        <strain evidence="2">NIES 2893</strain>
    </source>
</reference>
<evidence type="ECO:0000313" key="2">
    <source>
        <dbReference type="EMBL" id="GHP11108.1"/>
    </source>
</evidence>
<evidence type="ECO:0000256" key="1">
    <source>
        <dbReference type="SAM" id="MobiDB-lite"/>
    </source>
</evidence>
<dbReference type="EMBL" id="BNJQ01000032">
    <property type="protein sequence ID" value="GHP11108.1"/>
    <property type="molecule type" value="Genomic_DNA"/>
</dbReference>
<dbReference type="Gene3D" id="1.25.40.10">
    <property type="entry name" value="Tetratricopeptide repeat domain"/>
    <property type="match status" value="1"/>
</dbReference>
<proteinExistence type="predicted"/>
<name>A0A830HVY4_9CHLO</name>
<evidence type="ECO:0000313" key="3">
    <source>
        <dbReference type="Proteomes" id="UP000660262"/>
    </source>
</evidence>
<dbReference type="Gene3D" id="3.15.10.20">
    <property type="entry name" value="Activator of Hsp90 ATPase Aha1, N-terminal domain"/>
    <property type="match status" value="1"/>
</dbReference>
<dbReference type="InterPro" id="IPR011990">
    <property type="entry name" value="TPR-like_helical_dom_sf"/>
</dbReference>
<dbReference type="SUPFAM" id="SSF103111">
    <property type="entry name" value="Activator of Hsp90 ATPase, Aha1"/>
    <property type="match status" value="1"/>
</dbReference>
<dbReference type="OrthoDB" id="26525at2759"/>
<feature type="region of interest" description="Disordered" evidence="1">
    <location>
        <begin position="206"/>
        <end position="233"/>
    </location>
</feature>
<accession>A0A830HVY4</accession>
<gene>
    <name evidence="2" type="ORF">PPROV_000983800</name>
</gene>
<dbReference type="InterPro" id="IPR036338">
    <property type="entry name" value="Aha1"/>
</dbReference>
<feature type="region of interest" description="Disordered" evidence="1">
    <location>
        <begin position="1"/>
        <end position="23"/>
    </location>
</feature>
<feature type="region of interest" description="Disordered" evidence="1">
    <location>
        <begin position="365"/>
        <end position="425"/>
    </location>
</feature>
<feature type="compositionally biased region" description="Low complexity" evidence="1">
    <location>
        <begin position="1"/>
        <end position="11"/>
    </location>
</feature>
<organism evidence="2 3">
    <name type="scientific">Pycnococcus provasolii</name>
    <dbReference type="NCBI Taxonomy" id="41880"/>
    <lineage>
        <taxon>Eukaryota</taxon>
        <taxon>Viridiplantae</taxon>
        <taxon>Chlorophyta</taxon>
        <taxon>Pseudoscourfieldiophyceae</taxon>
        <taxon>Pseudoscourfieldiales</taxon>
        <taxon>Pycnococcaceae</taxon>
        <taxon>Pycnococcus</taxon>
    </lineage>
</organism>
<feature type="compositionally biased region" description="Basic and acidic residues" evidence="1">
    <location>
        <begin position="365"/>
        <end position="380"/>
    </location>
</feature>
<dbReference type="Proteomes" id="UP000660262">
    <property type="component" value="Unassembled WGS sequence"/>
</dbReference>
<protein>
    <submittedName>
        <fullName evidence="2">Uncharacterized protein</fullName>
    </submittedName>
</protein>
<sequence>MADTTSMLRSGSGTGTGLSVDELIRRDQQRDTLMRNEGLIASGMLSFVNADAGKGDGGYAAAMAKLAQNTTTRDYTNDSNFCEKIKALWGPDPSDVLRRHANDPRFMAAVMALNGYDLDVTEDDLRKAEKGGHVAPTAAARATDEESIAKTISSAPTARNAGRLFFAEANSRKKTVKQQPRRCLELAAALFKHAAQLARDAKWGVEGDDETTSLDEVGNVGTEGGDPREAPTPAERDAFVATCMSNAAMAFLKLERWKLASDAAREALSSHADDVPAPNAKYTFARDKAHYRLAKACEALSDLDGAADHMAAAASCASAGVEAAAAAVRADMTKSTLVRRQPYASAEVKKQVKDADVLKKEAATLAEKRRARDESRRTRAPDAMTAGLRGGGVMLHSASDAKKMEETPRIVEVSDGGGDDDKNGVDQQLASAYSQGVSREVDWSHFLRQLIGKAFDGACHDFGDGAIRVTGVDWHAYDGHASIQEKRGRRSLFYELDVMLDWVAESRRGDDAKMQGKLRLYNVAQDTTYEPGGDPDKCYMYSVGMRPATSAFERAVAENAEELFHVVCERVGVNVISQLVLK</sequence>